<evidence type="ECO:0000256" key="2">
    <source>
        <dbReference type="SAM" id="MobiDB-lite"/>
    </source>
</evidence>
<evidence type="ECO:0000313" key="4">
    <source>
        <dbReference type="RefSeq" id="XP_049305575.1"/>
    </source>
</evidence>
<reference evidence="4" key="2">
    <citation type="submission" date="2025-08" db="UniProtKB">
        <authorList>
            <consortium name="RefSeq"/>
        </authorList>
    </citation>
    <scope>IDENTIFICATION</scope>
    <source>
        <tissue evidence="4">Adult</tissue>
    </source>
</reference>
<name>A0ABM3J8M0_BACDO</name>
<keyword evidence="3" id="KW-1185">Reference proteome</keyword>
<feature type="coiled-coil region" evidence="1">
    <location>
        <begin position="608"/>
        <end position="684"/>
    </location>
</feature>
<feature type="region of interest" description="Disordered" evidence="2">
    <location>
        <begin position="410"/>
        <end position="500"/>
    </location>
</feature>
<dbReference type="GeneID" id="105234238"/>
<feature type="region of interest" description="Disordered" evidence="2">
    <location>
        <begin position="1"/>
        <end position="22"/>
    </location>
</feature>
<feature type="region of interest" description="Disordered" evidence="2">
    <location>
        <begin position="75"/>
        <end position="98"/>
    </location>
</feature>
<gene>
    <name evidence="4" type="primary">LOC105234238</name>
</gene>
<feature type="region of interest" description="Disordered" evidence="2">
    <location>
        <begin position="685"/>
        <end position="706"/>
    </location>
</feature>
<feature type="region of interest" description="Disordered" evidence="2">
    <location>
        <begin position="1206"/>
        <end position="1230"/>
    </location>
</feature>
<feature type="compositionally biased region" description="Polar residues" evidence="2">
    <location>
        <begin position="1080"/>
        <end position="1096"/>
    </location>
</feature>
<feature type="compositionally biased region" description="Polar residues" evidence="2">
    <location>
        <begin position="1109"/>
        <end position="1120"/>
    </location>
</feature>
<dbReference type="RefSeq" id="XP_049305575.1">
    <property type="nucleotide sequence ID" value="XM_049449618.1"/>
</dbReference>
<feature type="compositionally biased region" description="Polar residues" evidence="2">
    <location>
        <begin position="1351"/>
        <end position="1362"/>
    </location>
</feature>
<evidence type="ECO:0000313" key="3">
    <source>
        <dbReference type="Proteomes" id="UP001652620"/>
    </source>
</evidence>
<feature type="compositionally biased region" description="Low complexity" evidence="2">
    <location>
        <begin position="1135"/>
        <end position="1149"/>
    </location>
</feature>
<feature type="compositionally biased region" description="Low complexity" evidence="2">
    <location>
        <begin position="424"/>
        <end position="451"/>
    </location>
</feature>
<proteinExistence type="predicted"/>
<feature type="compositionally biased region" description="Low complexity" evidence="2">
    <location>
        <begin position="1097"/>
        <end position="1108"/>
    </location>
</feature>
<feature type="compositionally biased region" description="Low complexity" evidence="2">
    <location>
        <begin position="1363"/>
        <end position="1375"/>
    </location>
</feature>
<protein>
    <submittedName>
        <fullName evidence="4">Uncharacterized protein LOC105234238 isoform X1</fullName>
    </submittedName>
</protein>
<dbReference type="Proteomes" id="UP001652620">
    <property type="component" value="Chromosome 2"/>
</dbReference>
<feature type="compositionally biased region" description="Low complexity" evidence="2">
    <location>
        <begin position="1316"/>
        <end position="1343"/>
    </location>
</feature>
<accession>A0ABM3J8M0</accession>
<feature type="region of interest" description="Disordered" evidence="2">
    <location>
        <begin position="1316"/>
        <end position="1381"/>
    </location>
</feature>
<feature type="region of interest" description="Disordered" evidence="2">
    <location>
        <begin position="1004"/>
        <end position="1193"/>
    </location>
</feature>
<feature type="compositionally biased region" description="Polar residues" evidence="2">
    <location>
        <begin position="460"/>
        <end position="478"/>
    </location>
</feature>
<reference evidence="3" key="1">
    <citation type="submission" date="2025-05" db="UniProtKB">
        <authorList>
            <consortium name="RefSeq"/>
        </authorList>
    </citation>
    <scope>NUCLEOTIDE SEQUENCE [LARGE SCALE GENOMIC DNA]</scope>
</reference>
<keyword evidence="1" id="KW-0175">Coiled coil</keyword>
<sequence>MYVSEQDIDMATTTTATTENALKHPQQLQLAEAGGDRQQQQQTSHIVNTIAEESSTINGCVTQRAVKEEIDEVEQHTQKAKNNNTTYSYENEAAEGTPATPAVTELSVMTMTAPPESRLCGKKLLLCRRFKDCGGILRNFNSLPLFVYATSPSTHAISADGVGVAKEAVAAADAIGQKVSSSFLMFCKRETIFNNDSYDLALCPTNNSGFPTTTAIISAMDCLPIMNGGSSSNSSGIGTLGLGVAHHHILSNGNNSTAAAVMSGSTPTVTAVVGSYQQQLANLHAHHPHLNLIGHHAVTPYSNNYPLHHSSSHHHIQSEQTKSLQELQHEVGALLEFRDLVIETFPDLKHKMASMSSATGSSTTNASGGAALSSASATGAHTLAGGSGSGSGGMSNASLVSRREWEPGIRLKRKVSHKEPSIPAASGATAAGVAAGELSSSSLTRSRSNSHSGKKEPKSGENNNGSVVQDSGFSTETSSSKEGHSASSTNGAMTGPTALNRLSCHESDDELLNLLDVIHRKSNRLREEMDQLQQYERQNLRGASSNISTNNNINPADESTTTVVAANELSAGATRSSSVLAKSSSSGSSNITVNGAGLTPKTFREHVERLNKEDIKQLRKERDRLLDKLAEMEAETLTGRIKAAKMNDQVEELISVKKDLEEQLKLAMAQKLDLSARVQQLQLQQQQPSQQFQSKSSSSQSDYSSQRNFLSSATTVLSTGSAASAQFPEAGTAAATNTSTLTSAQSRRQHTFQPVVVIEQQQHNQRPLHAAPPEDIHIAFHQSAGSDSKKQQTEQSEQQQLGRLDGVVSTPGGRFSKSRLIDSKRFAAILLETSVVELQRHLLTLTVQNQVLMQKLDSATKSKTHLAKRLDKSKDDVEDLRFQLEEKNIELEGTKAQLRVLESRIHSVTPNSGAPTNSYLHSQNDYETNRSSASTTLMLSRRGIGSGASDTLQYSDLRSATPISNTTTTMPMTTTTIGQMPAPQVTQISTPSMKAMVHLPMDELQQHSSSTESAHDHELQESGDAQTAASRLMSASVGGISPFDSVARGKKVGMGSKPSKIPLPGSKAAAYFAGKPPTGRPSTAGRSPPSTHTYGTSNSSSKSSLCRSTGNLLYSKSPNSLKRADSAQSIRKDNSSLSTNTSRSSTSSSIPLATHHLSNATSKSPIGAVASATPTPSPRVLQNSPLPKLKRESLTSRVRHLDSLSRVHQHNHHSNVSSNGGSGGGGGSDISCTSPTISAYTTAHNHNHSNSALLTSTSPTALSNSSASSYIVSSTPKPSAIAAHINATLRKDTQLNTSNYGAQQFLRRATGGNATSAAATNTAGSGQSVVNSSATARRFSSASVVGARIASRSQSQDASSGEHQPQQQQQQQHQQSDSDSGKHSLLYELLPAYKPNENAASAATSHNWRQQQWQQVLTHALNNHGTGAVDRVAYNLTDGPSIGGSALSPTTYATRPLPLQLSANLQLKSQSKDHCNFVRAYELEEQTKLQQQQLRKMNSLLPEVSIPSYDYYYSNESVRSSDRGSDNLLVTFDYGYSDSLLEEASADADFSIEKKQTRIALPELRAVVYPIKEELESAPLCEQLNLWQRKPASVSCLDKYADDDYSDSWEQKEEDEETHENIWFNTALTRSQQAERNKTRLGSDADFKVHHMQHDATFVAYGCDDDVEEEEVEEVEQSLEFSVNARNNGSESSRSAGSANSFYYRQLALDPWLKEAVGAEVQVAQETHETAAEDEEEEFFDSLN</sequence>
<feature type="coiled-coil region" evidence="1">
    <location>
        <begin position="867"/>
        <end position="904"/>
    </location>
</feature>
<organism evidence="3 4">
    <name type="scientific">Bactrocera dorsalis</name>
    <name type="common">Oriental fruit fly</name>
    <name type="synonym">Dacus dorsalis</name>
    <dbReference type="NCBI Taxonomy" id="27457"/>
    <lineage>
        <taxon>Eukaryota</taxon>
        <taxon>Metazoa</taxon>
        <taxon>Ecdysozoa</taxon>
        <taxon>Arthropoda</taxon>
        <taxon>Hexapoda</taxon>
        <taxon>Insecta</taxon>
        <taxon>Pterygota</taxon>
        <taxon>Neoptera</taxon>
        <taxon>Endopterygota</taxon>
        <taxon>Diptera</taxon>
        <taxon>Brachycera</taxon>
        <taxon>Muscomorpha</taxon>
        <taxon>Tephritoidea</taxon>
        <taxon>Tephritidae</taxon>
        <taxon>Bactrocera</taxon>
        <taxon>Bactrocera</taxon>
    </lineage>
</organism>
<feature type="region of interest" description="Disordered" evidence="2">
    <location>
        <begin position="783"/>
        <end position="810"/>
    </location>
</feature>
<feature type="compositionally biased region" description="Basic and acidic residues" evidence="2">
    <location>
        <begin position="1122"/>
        <end position="1134"/>
    </location>
</feature>
<evidence type="ECO:0000256" key="1">
    <source>
        <dbReference type="SAM" id="Coils"/>
    </source>
</evidence>
<feature type="compositionally biased region" description="Polar residues" evidence="2">
    <location>
        <begin position="80"/>
        <end position="89"/>
    </location>
</feature>